<feature type="domain" description="Aminoglycoside phosphotransferase" evidence="1">
    <location>
        <begin position="30"/>
        <end position="269"/>
    </location>
</feature>
<dbReference type="Gene3D" id="3.30.200.20">
    <property type="entry name" value="Phosphorylase Kinase, domain 1"/>
    <property type="match status" value="1"/>
</dbReference>
<evidence type="ECO:0000313" key="3">
    <source>
        <dbReference type="Proteomes" id="UP000183809"/>
    </source>
</evidence>
<dbReference type="RefSeq" id="XP_020129099.1">
    <property type="nucleotide sequence ID" value="XM_020274740.1"/>
</dbReference>
<dbReference type="InterPro" id="IPR052898">
    <property type="entry name" value="ACAD10-like"/>
</dbReference>
<gene>
    <name evidence="2" type="ORF">BKCO1_35000114</name>
</gene>
<dbReference type="STRING" id="236234.A0A1J9RWX2"/>
<dbReference type="CDD" id="cd05154">
    <property type="entry name" value="ACAD10_11_N-like"/>
    <property type="match status" value="1"/>
</dbReference>
<proteinExistence type="predicted"/>
<dbReference type="Pfam" id="PF01636">
    <property type="entry name" value="APH"/>
    <property type="match status" value="1"/>
</dbReference>
<dbReference type="OrthoDB" id="191037at2759"/>
<protein>
    <submittedName>
        <fullName evidence="2">Aminoglycoside phosphotransferase</fullName>
    </submittedName>
</protein>
<evidence type="ECO:0000313" key="2">
    <source>
        <dbReference type="EMBL" id="OJD32839.1"/>
    </source>
</evidence>
<dbReference type="GeneID" id="31015001"/>
<comment type="caution">
    <text evidence="2">The sequence shown here is derived from an EMBL/GenBank/DDBJ whole genome shotgun (WGS) entry which is preliminary data.</text>
</comment>
<dbReference type="Proteomes" id="UP000183809">
    <property type="component" value="Unassembled WGS sequence"/>
</dbReference>
<reference evidence="2 3" key="1">
    <citation type="submission" date="2016-10" db="EMBL/GenBank/DDBJ databases">
        <title>Proteomics and genomics reveal pathogen-plant mechanisms compatible with a hemibiotrophic lifestyle of Diplodia corticola.</title>
        <authorList>
            <person name="Fernandes I."/>
            <person name="De Jonge R."/>
            <person name="Van De Peer Y."/>
            <person name="Devreese B."/>
            <person name="Alves A."/>
            <person name="Esteves A.C."/>
        </authorList>
    </citation>
    <scope>NUCLEOTIDE SEQUENCE [LARGE SCALE GENOMIC DNA]</scope>
    <source>
        <strain evidence="2 3">CBS 112549</strain>
    </source>
</reference>
<dbReference type="Gene3D" id="3.90.1200.10">
    <property type="match status" value="1"/>
</dbReference>
<keyword evidence="3" id="KW-1185">Reference proteome</keyword>
<dbReference type="InterPro" id="IPR002575">
    <property type="entry name" value="Aminoglycoside_PTrfase"/>
</dbReference>
<accession>A0A1J9RWX2</accession>
<dbReference type="GO" id="GO:0016740">
    <property type="term" value="F:transferase activity"/>
    <property type="evidence" value="ECO:0007669"/>
    <property type="project" value="UniProtKB-KW"/>
</dbReference>
<keyword evidence="2" id="KW-0808">Transferase</keyword>
<name>A0A1J9RWX2_9PEZI</name>
<dbReference type="InterPro" id="IPR011009">
    <property type="entry name" value="Kinase-like_dom_sf"/>
</dbReference>
<dbReference type="EMBL" id="MNUE01000035">
    <property type="protein sequence ID" value="OJD32839.1"/>
    <property type="molecule type" value="Genomic_DNA"/>
</dbReference>
<evidence type="ECO:0000259" key="1">
    <source>
        <dbReference type="Pfam" id="PF01636"/>
    </source>
</evidence>
<organism evidence="2 3">
    <name type="scientific">Diplodia corticola</name>
    <dbReference type="NCBI Taxonomy" id="236234"/>
    <lineage>
        <taxon>Eukaryota</taxon>
        <taxon>Fungi</taxon>
        <taxon>Dikarya</taxon>
        <taxon>Ascomycota</taxon>
        <taxon>Pezizomycotina</taxon>
        <taxon>Dothideomycetes</taxon>
        <taxon>Dothideomycetes incertae sedis</taxon>
        <taxon>Botryosphaeriales</taxon>
        <taxon>Botryosphaeriaceae</taxon>
        <taxon>Diplodia</taxon>
    </lineage>
</organism>
<dbReference type="PANTHER" id="PTHR47829">
    <property type="entry name" value="HYDROLASE, PUTATIVE (AFU_ORTHOLOGUE AFUA_1G12880)-RELATED"/>
    <property type="match status" value="1"/>
</dbReference>
<dbReference type="SUPFAM" id="SSF56112">
    <property type="entry name" value="Protein kinase-like (PK-like)"/>
    <property type="match status" value="1"/>
</dbReference>
<dbReference type="InterPro" id="IPR041726">
    <property type="entry name" value="ACAD10_11_N"/>
</dbReference>
<sequence>MAGEVRQPIDVGSLSSYIDANVPEIKTPIDVKQFGYGQSNPTYLLTSQPTGGRFVLRKKPPGQLLSKTAHKVDREYRIIAALSRHTDVPVPRAYCLCEDDAVIGTAFYIMEFLDGRIFEDPSIPGVSVAERTAMWHDAVRTLAKFHRVEPAAVALAGYGKPAGFFDRQLATFATISQAQAQAADVDTGAPVGQIPHYDAMVAFFRDGATQPRDRSGFVHGDYKIDNVVFHKTEPRVVGILDWEMSTIGHPLSDLSNLLNPFVTAASGVSIGAGGKGTQSFQPGATPGLPTHDELVRLYAETAGWDPAPEIVWGEAFNLYRGAVILQGIAARYAKRQASSLKAKDYGAGMKPMGELAWKLVQEIKQGKAKSKL</sequence>
<dbReference type="PANTHER" id="PTHR47829:SF1">
    <property type="entry name" value="HAD FAMILY PHOSPHATASE"/>
    <property type="match status" value="1"/>
</dbReference>
<dbReference type="AlphaFoldDB" id="A0A1J9RWX2"/>